<dbReference type="EC" id="3.1.-.-" evidence="6"/>
<dbReference type="InterPro" id="IPR022894">
    <property type="entry name" value="Oligoribonuclease"/>
</dbReference>
<evidence type="ECO:0000313" key="9">
    <source>
        <dbReference type="Proteomes" id="UP000298677"/>
    </source>
</evidence>
<keyword evidence="3 6" id="KW-0378">Hydrolase</keyword>
<dbReference type="GO" id="GO:0000175">
    <property type="term" value="F:3'-5'-RNA exonuclease activity"/>
    <property type="evidence" value="ECO:0007669"/>
    <property type="project" value="InterPro"/>
</dbReference>
<dbReference type="CDD" id="cd06135">
    <property type="entry name" value="Orn"/>
    <property type="match status" value="1"/>
</dbReference>
<feature type="active site" evidence="6">
    <location>
        <position position="127"/>
    </location>
</feature>
<accession>A0A4D6XVL7</accession>
<dbReference type="GO" id="GO:0006259">
    <property type="term" value="P:DNA metabolic process"/>
    <property type="evidence" value="ECO:0007669"/>
    <property type="project" value="UniProtKB-ARBA"/>
</dbReference>
<evidence type="ECO:0000256" key="3">
    <source>
        <dbReference type="ARBA" id="ARBA00022801"/>
    </source>
</evidence>
<comment type="similarity">
    <text evidence="1 6">Belongs to the oligoribonuclease family.</text>
</comment>
<dbReference type="InterPro" id="IPR013520">
    <property type="entry name" value="Ribonucl_H"/>
</dbReference>
<dbReference type="FunFam" id="3.30.420.10:FF:000003">
    <property type="entry name" value="Oligoribonuclease"/>
    <property type="match status" value="1"/>
</dbReference>
<protein>
    <recommendedName>
        <fullName evidence="5 6">Oligoribonuclease</fullName>
        <ecNumber evidence="6">3.1.-.-</ecNumber>
    </recommendedName>
</protein>
<dbReference type="AlphaFoldDB" id="A0A4D6XVL7"/>
<dbReference type="InterPro" id="IPR012337">
    <property type="entry name" value="RNaseH-like_sf"/>
</dbReference>
<dbReference type="Proteomes" id="UP000298677">
    <property type="component" value="Chromosome"/>
</dbReference>
<dbReference type="SUPFAM" id="SSF53098">
    <property type="entry name" value="Ribonuclease H-like"/>
    <property type="match status" value="1"/>
</dbReference>
<dbReference type="GO" id="GO:0003676">
    <property type="term" value="F:nucleic acid binding"/>
    <property type="evidence" value="ECO:0007669"/>
    <property type="project" value="InterPro"/>
</dbReference>
<keyword evidence="6" id="KW-0963">Cytoplasm</keyword>
<dbReference type="SMART" id="SM00479">
    <property type="entry name" value="EXOIII"/>
    <property type="match status" value="1"/>
</dbReference>
<dbReference type="RefSeq" id="WP_158342118.1">
    <property type="nucleotide sequence ID" value="NZ_CP033012.1"/>
</dbReference>
<comment type="function">
    <text evidence="6">3'-to-5' exoribonuclease specific for small oligoribonucleotides.</text>
</comment>
<reference evidence="8 9" key="1">
    <citation type="submission" date="2018-10" db="EMBL/GenBank/DDBJ databases">
        <title>Comparative functional genomics of the obligate endosymbiont Buchnera aphidicola.</title>
        <authorList>
            <person name="Chong R.A."/>
        </authorList>
    </citation>
    <scope>NUCLEOTIDE SEQUENCE [LARGE SCALE GENOMIC DNA]</scope>
    <source>
        <strain evidence="8 9">Aoe</strain>
    </source>
</reference>
<dbReference type="PANTHER" id="PTHR11046:SF0">
    <property type="entry name" value="OLIGORIBONUCLEASE, MITOCHONDRIAL"/>
    <property type="match status" value="1"/>
</dbReference>
<evidence type="ECO:0000259" key="7">
    <source>
        <dbReference type="SMART" id="SM00479"/>
    </source>
</evidence>
<dbReference type="EMBL" id="CP033012">
    <property type="protein sequence ID" value="QCI19559.1"/>
    <property type="molecule type" value="Genomic_DNA"/>
</dbReference>
<keyword evidence="4 6" id="KW-0269">Exonuclease</keyword>
<dbReference type="PANTHER" id="PTHR11046">
    <property type="entry name" value="OLIGORIBONUCLEASE, MITOCHONDRIAL"/>
    <property type="match status" value="1"/>
</dbReference>
<dbReference type="NCBIfam" id="NF003765">
    <property type="entry name" value="PRK05359.1"/>
    <property type="match status" value="1"/>
</dbReference>
<gene>
    <name evidence="6" type="primary">orn</name>
    <name evidence="8" type="ORF">D9V65_02325</name>
</gene>
<evidence type="ECO:0000313" key="8">
    <source>
        <dbReference type="EMBL" id="QCI19559.1"/>
    </source>
</evidence>
<name>A0A4D6XVL7_9GAMM</name>
<dbReference type="GO" id="GO:0005737">
    <property type="term" value="C:cytoplasm"/>
    <property type="evidence" value="ECO:0007669"/>
    <property type="project" value="UniProtKB-SubCell"/>
</dbReference>
<evidence type="ECO:0000256" key="1">
    <source>
        <dbReference type="ARBA" id="ARBA00009921"/>
    </source>
</evidence>
<proteinExistence type="inferred from homology"/>
<comment type="subcellular location">
    <subcellularLocation>
        <location evidence="6">Cytoplasm</location>
    </subcellularLocation>
</comment>
<keyword evidence="9" id="KW-1185">Reference proteome</keyword>
<dbReference type="Pfam" id="PF00929">
    <property type="entry name" value="RNase_T"/>
    <property type="match status" value="1"/>
</dbReference>
<keyword evidence="2 6" id="KW-0540">Nuclease</keyword>
<sequence length="180" mass="21419">MNSNNLVWIDLEMTGLNPNFHKIIEIAIIVTDIHLNILSIGPCIAINQSKKTIHFMNSWNRITHKKTGLLDKVKTSSYNEKKAEKEIILFLKKWIPRNSSPLCGNSINKDRQFLLKYMKRLELYFHYRSIDVSTIKELIKRWNPYLKLFKKQSIHNAKNDLLESIKELKYYKKNFFINFC</sequence>
<evidence type="ECO:0000256" key="5">
    <source>
        <dbReference type="ARBA" id="ARBA00070964"/>
    </source>
</evidence>
<feature type="domain" description="Exonuclease" evidence="7">
    <location>
        <begin position="5"/>
        <end position="177"/>
    </location>
</feature>
<evidence type="ECO:0000256" key="4">
    <source>
        <dbReference type="ARBA" id="ARBA00022839"/>
    </source>
</evidence>
<dbReference type="InterPro" id="IPR036397">
    <property type="entry name" value="RNaseH_sf"/>
</dbReference>
<dbReference type="OrthoDB" id="9801329at2"/>
<evidence type="ECO:0000256" key="6">
    <source>
        <dbReference type="HAMAP-Rule" id="MF_00045"/>
    </source>
</evidence>
<dbReference type="HAMAP" id="MF_00045">
    <property type="entry name" value="Oligoribonuclease"/>
    <property type="match status" value="1"/>
</dbReference>
<dbReference type="Gene3D" id="3.30.420.10">
    <property type="entry name" value="Ribonuclease H-like superfamily/Ribonuclease H"/>
    <property type="match status" value="1"/>
</dbReference>
<organism evidence="8 9">
    <name type="scientific">Buchnera aphidicola</name>
    <name type="common">Anoecia oenotherae</name>
    <dbReference type="NCBI Taxonomy" id="1241833"/>
    <lineage>
        <taxon>Bacteria</taxon>
        <taxon>Pseudomonadati</taxon>
        <taxon>Pseudomonadota</taxon>
        <taxon>Gammaproteobacteria</taxon>
        <taxon>Enterobacterales</taxon>
        <taxon>Erwiniaceae</taxon>
        <taxon>Buchnera</taxon>
    </lineage>
</organism>
<evidence type="ECO:0000256" key="2">
    <source>
        <dbReference type="ARBA" id="ARBA00022722"/>
    </source>
</evidence>